<dbReference type="InterPro" id="IPR004890">
    <property type="entry name" value="Lipoprotein_10_C"/>
</dbReference>
<sequence>MNKPQKFKSTFLKSALILSSVFSVVFLTATACFTKNDDKIFKQNGNPLRYETEADETIDFRAIFNVTDARAKALNKIFQKWNQKPEVKEKKPGFLPAKLDQAYGNYTKDQTSLASFLEVKENKKLPNLTLNYPALASTLNKFGMLLDLNTQKDLEEKIKSEYDEKFLEETKNLPEISSERIPFLPILKTSKALLVDKPVLSYILESAKKASSKFKILESDKQKVENLDPQKTDLEYIKKVWGEYKNFPVNENGFDGYTFSFEKFNNFEDIADFLNRVKKSFPDAEKGSQAEKVDFLIGFNDAAAVLFFSSFAQANGNYEKSSYFKDSSGQSLNYNNLFEKSTENYQNTKKAFEIIANLVKNKLVGPWSQKLASDYLKNHQLVFAITSTSNYTRNFEKIGQNFLRFKVGSSSIDYSVSSKSKIWKLVSASEENLPANAIAKIHQILDNKPGYIYEGTSNSISENDIHLSQEDDKNLIEEIKSAIKTQGDLNNFSFLSADPAFDKWLESKQKTNPDLSKLYSDHSSKNKVKLIKQNSNVYIFSKSSEKLNEDELMVLPEPGKTQNSNQFNIVTSQGPSLIAFHNNEKEDVATLNFVKWFISEKVKFETENKQKITATPSDFLAFSASNLNPTKANLKSNFDENPLLPKNQIFKVAFDQFKNQLENPGKYKLFSEPAGVDSNTFRNTMLTTLVQVNNQFLQNPKLDLNFDYFLEQLRANLGTALKKINEKKDEKSSNKN</sequence>
<feature type="signal peptide" evidence="2">
    <location>
        <begin position="1"/>
        <end position="31"/>
    </location>
</feature>
<dbReference type="Proteomes" id="UP000289629">
    <property type="component" value="Chromosome"/>
</dbReference>
<gene>
    <name evidence="5" type="ORF">NCTC10125_00615</name>
</gene>
<evidence type="ECO:0000313" key="6">
    <source>
        <dbReference type="Proteomes" id="UP000289629"/>
    </source>
</evidence>
<keyword evidence="2" id="KW-0732">Signal</keyword>
<dbReference type="RefSeq" id="WP_165073043.1">
    <property type="nucleotide sequence ID" value="NZ_CP007229.1"/>
</dbReference>
<dbReference type="InterPro" id="IPR054825">
    <property type="entry name" value="P68-like"/>
</dbReference>
<reference evidence="5 6" key="1">
    <citation type="submission" date="2019-01" db="EMBL/GenBank/DDBJ databases">
        <authorList>
            <consortium name="Pathogen Informatics"/>
        </authorList>
    </citation>
    <scope>NUCLEOTIDE SEQUENCE [LARGE SCALE GENOMIC DNA]</scope>
    <source>
        <strain evidence="5 6">NCTC10125</strain>
    </source>
</reference>
<dbReference type="EMBL" id="LR214971">
    <property type="protein sequence ID" value="VEU62252.1"/>
    <property type="molecule type" value="Genomic_DNA"/>
</dbReference>
<feature type="chain" id="PRO_5042578842" evidence="2">
    <location>
        <begin position="32"/>
        <end position="736"/>
    </location>
</feature>
<evidence type="ECO:0000259" key="4">
    <source>
        <dbReference type="Pfam" id="PF03305"/>
    </source>
</evidence>
<dbReference type="Pfam" id="PF03202">
    <property type="entry name" value="Lipoprotein_10"/>
    <property type="match status" value="1"/>
</dbReference>
<dbReference type="AlphaFoldDB" id="A0AAJ5NLK7"/>
<proteinExistence type="inferred from homology"/>
<accession>A0AAJ5NLK7</accession>
<keyword evidence="5" id="KW-0449">Lipoprotein</keyword>
<comment type="similarity">
    <text evidence="1">Belongs to the MG185/MG260 family.</text>
</comment>
<evidence type="ECO:0000256" key="1">
    <source>
        <dbReference type="ARBA" id="ARBA00009031"/>
    </source>
</evidence>
<name>A0AAJ5NLK7_9BACT</name>
<dbReference type="PROSITE" id="PS51257">
    <property type="entry name" value="PROKAR_LIPOPROTEIN"/>
    <property type="match status" value="1"/>
</dbReference>
<dbReference type="NCBIfam" id="NF045826">
    <property type="entry name" value="lipo_P68"/>
    <property type="match status" value="1"/>
</dbReference>
<organism evidence="5 6">
    <name type="scientific">Mesomycoplasma dispar</name>
    <dbReference type="NCBI Taxonomy" id="86660"/>
    <lineage>
        <taxon>Bacteria</taxon>
        <taxon>Bacillati</taxon>
        <taxon>Mycoplasmatota</taxon>
        <taxon>Mycoplasmoidales</taxon>
        <taxon>Metamycoplasmataceae</taxon>
        <taxon>Mesomycoplasma</taxon>
    </lineage>
</organism>
<dbReference type="Pfam" id="PF03305">
    <property type="entry name" value="Lipoprotein_X"/>
    <property type="match status" value="1"/>
</dbReference>
<evidence type="ECO:0000259" key="3">
    <source>
        <dbReference type="Pfam" id="PF03202"/>
    </source>
</evidence>
<feature type="domain" description="Mycoplasma lipoprotein C-terminal" evidence="3">
    <location>
        <begin position="572"/>
        <end position="692"/>
    </location>
</feature>
<feature type="domain" description="Mycoplasma lipoprotein central" evidence="4">
    <location>
        <begin position="233"/>
        <end position="409"/>
    </location>
</feature>
<dbReference type="InterPro" id="IPR004984">
    <property type="entry name" value="Mycoplasma_lipoprotein_cen_dom"/>
</dbReference>
<evidence type="ECO:0000313" key="5">
    <source>
        <dbReference type="EMBL" id="VEU62252.1"/>
    </source>
</evidence>
<protein>
    <submittedName>
        <fullName evidence="5">Lipoprotein</fullName>
    </submittedName>
</protein>
<evidence type="ECO:0000256" key="2">
    <source>
        <dbReference type="SAM" id="SignalP"/>
    </source>
</evidence>